<feature type="signal peptide" evidence="12">
    <location>
        <begin position="1"/>
        <end position="22"/>
    </location>
</feature>
<dbReference type="GO" id="GO:0016477">
    <property type="term" value="P:cell migration"/>
    <property type="evidence" value="ECO:0007669"/>
    <property type="project" value="TreeGrafter"/>
</dbReference>
<dbReference type="SMART" id="SM00219">
    <property type="entry name" value="TyrKc"/>
    <property type="match status" value="1"/>
</dbReference>
<sequence length="761" mass="84219">MALRRSDILTRLLWLTIISVYSVSPRTSDGPSQFQSNFTDKNVRREKRNADAVTAWPLQHGWSILAEPVYSGGTVVTFRNLAASRPPLFRVFRRNEPSPLNQTVCKIVSERKQIACELPAIGSHFADHPATVTLDGELFLDGNPDGTPYPIRDVVYHADPQFIGVTVTVKLSMHEGKHVWVVFFNRRDDFDKLDLTGFVITLSVNRGGSIGMCGQLQARNNLISCVVQYVHVDPHGLGELTIRYGNVVKTFHGLPLERLNGSEANVDHSSTSATATHTVVITSSSTSSATTSSTVTATTSSTTSSATTSSTVTVTASSTLWLVVGLLSGTLVVVFFAVFAYYQRRPDSFVRRLSTRVRSGDSACRNHPTAPHWSVNRDSEAGKPLIYEGATVVSTPAEAVNGPNYRDTTLPLPGPGSDHVAVIRHGGNRDNAVHRLSVVELNARIALVVRTLKLEKFVIKQRDLSIHSKPLGKGAGGTVYKGTLYPHDDRRQDVAVKCLREYQLSSEELVTKFLKECAVMVQMSHENVMRLAGICMNEANGNLDPQLIIPFMPNGDLRKYVSLQPLLALHTVLDFSMQIAKGMRYLSSELPGQRIVHRDLAARNCMLDEDTARGMRVVVTDFGLSRDVYQAEDAIYVDTHPAEMPVRWLAPECFERSHYSTKSDVWSFGVVIWEILTRGEVPYEALLGGSANLVLRLKRFLARGGRLPRPSSCPVELYSLMNRCWSASPDNRPSFDKLCTDLEVLRTQDPLTELGYLRPLS</sequence>
<dbReference type="AlphaFoldDB" id="A0A1W0WCG7"/>
<dbReference type="InterPro" id="IPR017441">
    <property type="entry name" value="Protein_kinase_ATP_BS"/>
</dbReference>
<feature type="domain" description="Protein kinase" evidence="13">
    <location>
        <begin position="465"/>
        <end position="745"/>
    </location>
</feature>
<dbReference type="GO" id="GO:0004714">
    <property type="term" value="F:transmembrane receptor protein tyrosine kinase activity"/>
    <property type="evidence" value="ECO:0007669"/>
    <property type="project" value="UniProtKB-EC"/>
</dbReference>
<dbReference type="OrthoDB" id="546826at2759"/>
<protein>
    <submittedName>
        <fullName evidence="14">Tyrosine-protein kinase Mer</fullName>
    </submittedName>
</protein>
<comment type="caution">
    <text evidence="14">The sequence shown here is derived from an EMBL/GenBank/DDBJ whole genome shotgun (WGS) entry which is preliminary data.</text>
</comment>
<evidence type="ECO:0000256" key="4">
    <source>
        <dbReference type="ARBA" id="ARBA00022741"/>
    </source>
</evidence>
<evidence type="ECO:0000256" key="12">
    <source>
        <dbReference type="SAM" id="SignalP"/>
    </source>
</evidence>
<evidence type="ECO:0000256" key="2">
    <source>
        <dbReference type="ARBA" id="ARBA00004308"/>
    </source>
</evidence>
<dbReference type="GO" id="GO:0005524">
    <property type="term" value="F:ATP binding"/>
    <property type="evidence" value="ECO:0007669"/>
    <property type="project" value="UniProtKB-UniRule"/>
</dbReference>
<feature type="binding site" evidence="10">
    <location>
        <position position="497"/>
    </location>
    <ligand>
        <name>ATP</name>
        <dbReference type="ChEBI" id="CHEBI:30616"/>
    </ligand>
</feature>
<evidence type="ECO:0000256" key="7">
    <source>
        <dbReference type="ARBA" id="ARBA00023136"/>
    </source>
</evidence>
<dbReference type="GO" id="GO:0007169">
    <property type="term" value="P:cell surface receptor protein tyrosine kinase signaling pathway"/>
    <property type="evidence" value="ECO:0007669"/>
    <property type="project" value="TreeGrafter"/>
</dbReference>
<keyword evidence="15" id="KW-1185">Reference proteome</keyword>
<dbReference type="Gene3D" id="1.10.510.10">
    <property type="entry name" value="Transferase(Phosphotransferase) domain 1"/>
    <property type="match status" value="1"/>
</dbReference>
<dbReference type="GO" id="GO:0005886">
    <property type="term" value="C:plasma membrane"/>
    <property type="evidence" value="ECO:0007669"/>
    <property type="project" value="TreeGrafter"/>
</dbReference>
<evidence type="ECO:0000256" key="10">
    <source>
        <dbReference type="PROSITE-ProRule" id="PRU10141"/>
    </source>
</evidence>
<dbReference type="Proteomes" id="UP000192578">
    <property type="component" value="Unassembled WGS sequence"/>
</dbReference>
<evidence type="ECO:0000256" key="9">
    <source>
        <dbReference type="ARBA" id="ARBA00051243"/>
    </source>
</evidence>
<dbReference type="PROSITE" id="PS50011">
    <property type="entry name" value="PROTEIN_KINASE_DOM"/>
    <property type="match status" value="1"/>
</dbReference>
<dbReference type="PROSITE" id="PS00109">
    <property type="entry name" value="PROTEIN_KINASE_TYR"/>
    <property type="match status" value="1"/>
</dbReference>
<dbReference type="PANTHER" id="PTHR24416">
    <property type="entry name" value="TYROSINE-PROTEIN KINASE RECEPTOR"/>
    <property type="match status" value="1"/>
</dbReference>
<dbReference type="SUPFAM" id="SSF56112">
    <property type="entry name" value="Protein kinase-like (PK-like)"/>
    <property type="match status" value="1"/>
</dbReference>
<evidence type="ECO:0000313" key="14">
    <source>
        <dbReference type="EMBL" id="OQV12843.1"/>
    </source>
</evidence>
<dbReference type="GO" id="GO:0012505">
    <property type="term" value="C:endomembrane system"/>
    <property type="evidence" value="ECO:0007669"/>
    <property type="project" value="UniProtKB-SubCell"/>
</dbReference>
<dbReference type="EMBL" id="MTYJ01000135">
    <property type="protein sequence ID" value="OQV12843.1"/>
    <property type="molecule type" value="Genomic_DNA"/>
</dbReference>
<dbReference type="CDD" id="cd00192">
    <property type="entry name" value="PTKc"/>
    <property type="match status" value="1"/>
</dbReference>
<organism evidence="14 15">
    <name type="scientific">Hypsibius exemplaris</name>
    <name type="common">Freshwater tardigrade</name>
    <dbReference type="NCBI Taxonomy" id="2072580"/>
    <lineage>
        <taxon>Eukaryota</taxon>
        <taxon>Metazoa</taxon>
        <taxon>Ecdysozoa</taxon>
        <taxon>Tardigrada</taxon>
        <taxon>Eutardigrada</taxon>
        <taxon>Parachela</taxon>
        <taxon>Hypsibioidea</taxon>
        <taxon>Hypsibiidae</taxon>
        <taxon>Hypsibius</taxon>
    </lineage>
</organism>
<evidence type="ECO:0000256" key="5">
    <source>
        <dbReference type="ARBA" id="ARBA00022777"/>
    </source>
</evidence>
<dbReference type="Gene3D" id="3.30.200.20">
    <property type="entry name" value="Phosphorylase Kinase, domain 1"/>
    <property type="match status" value="1"/>
</dbReference>
<keyword evidence="7 11" id="KW-0472">Membrane</keyword>
<dbReference type="PROSITE" id="PS00107">
    <property type="entry name" value="PROTEIN_KINASE_ATP"/>
    <property type="match status" value="1"/>
</dbReference>
<gene>
    <name evidence="14" type="ORF">BV898_12864</name>
</gene>
<proteinExistence type="predicted"/>
<keyword evidence="12" id="KW-0732">Signal</keyword>
<evidence type="ECO:0000256" key="8">
    <source>
        <dbReference type="ARBA" id="ARBA00023137"/>
    </source>
</evidence>
<dbReference type="InterPro" id="IPR008266">
    <property type="entry name" value="Tyr_kinase_AS"/>
</dbReference>
<evidence type="ECO:0000313" key="15">
    <source>
        <dbReference type="Proteomes" id="UP000192578"/>
    </source>
</evidence>
<name>A0A1W0WCG7_HYPEX</name>
<evidence type="ECO:0000256" key="6">
    <source>
        <dbReference type="ARBA" id="ARBA00022840"/>
    </source>
</evidence>
<accession>A0A1W0WCG7</accession>
<dbReference type="InterPro" id="IPR050122">
    <property type="entry name" value="RTK"/>
</dbReference>
<keyword evidence="11" id="KW-0812">Transmembrane</keyword>
<comment type="catalytic activity">
    <reaction evidence="9">
        <text>L-tyrosyl-[protein] + ATP = O-phospho-L-tyrosyl-[protein] + ADP + H(+)</text>
        <dbReference type="Rhea" id="RHEA:10596"/>
        <dbReference type="Rhea" id="RHEA-COMP:10136"/>
        <dbReference type="Rhea" id="RHEA-COMP:20101"/>
        <dbReference type="ChEBI" id="CHEBI:15378"/>
        <dbReference type="ChEBI" id="CHEBI:30616"/>
        <dbReference type="ChEBI" id="CHEBI:46858"/>
        <dbReference type="ChEBI" id="CHEBI:61978"/>
        <dbReference type="ChEBI" id="CHEBI:456216"/>
        <dbReference type="EC" id="2.7.10.1"/>
    </reaction>
</comment>
<keyword evidence="4 10" id="KW-0547">Nucleotide-binding</keyword>
<dbReference type="InterPro" id="IPR001245">
    <property type="entry name" value="Ser-Thr/Tyr_kinase_cat_dom"/>
</dbReference>
<dbReference type="GO" id="GO:0048468">
    <property type="term" value="P:cell development"/>
    <property type="evidence" value="ECO:0007669"/>
    <property type="project" value="UniProtKB-ARBA"/>
</dbReference>
<dbReference type="FunFam" id="1.10.510.10:FF:001512">
    <property type="entry name" value="Receptor tyrosine-protein kinase erbB-2"/>
    <property type="match status" value="1"/>
</dbReference>
<keyword evidence="3" id="KW-0808">Transferase</keyword>
<keyword evidence="11" id="KW-1133">Transmembrane helix</keyword>
<dbReference type="GO" id="GO:0050793">
    <property type="term" value="P:regulation of developmental process"/>
    <property type="evidence" value="ECO:0007669"/>
    <property type="project" value="UniProtKB-ARBA"/>
</dbReference>
<evidence type="ECO:0000256" key="3">
    <source>
        <dbReference type="ARBA" id="ARBA00022679"/>
    </source>
</evidence>
<dbReference type="InterPro" id="IPR020635">
    <property type="entry name" value="Tyr_kinase_cat_dom"/>
</dbReference>
<dbReference type="PANTHER" id="PTHR24416:SF564">
    <property type="entry name" value="MACROPHAGE-STIMULATING PROTEIN RECEPTOR"/>
    <property type="match status" value="1"/>
</dbReference>
<keyword evidence="6 10" id="KW-0067">ATP-binding</keyword>
<feature type="chain" id="PRO_5012980846" evidence="12">
    <location>
        <begin position="23"/>
        <end position="761"/>
    </location>
</feature>
<dbReference type="GO" id="GO:0051130">
    <property type="term" value="P:positive regulation of cellular component organization"/>
    <property type="evidence" value="ECO:0007669"/>
    <property type="project" value="UniProtKB-ARBA"/>
</dbReference>
<comment type="subcellular location">
    <subcellularLocation>
        <location evidence="2">Endomembrane system</location>
    </subcellularLocation>
    <subcellularLocation>
        <location evidence="1">Membrane</location>
        <topology evidence="1">Single-pass membrane protein</topology>
    </subcellularLocation>
</comment>
<dbReference type="GO" id="GO:0030182">
    <property type="term" value="P:neuron differentiation"/>
    <property type="evidence" value="ECO:0007669"/>
    <property type="project" value="UniProtKB-ARBA"/>
</dbReference>
<dbReference type="PRINTS" id="PR00109">
    <property type="entry name" value="TYRKINASE"/>
</dbReference>
<dbReference type="GO" id="GO:0043235">
    <property type="term" value="C:receptor complex"/>
    <property type="evidence" value="ECO:0007669"/>
    <property type="project" value="TreeGrafter"/>
</dbReference>
<dbReference type="Pfam" id="PF07714">
    <property type="entry name" value="PK_Tyr_Ser-Thr"/>
    <property type="match status" value="1"/>
</dbReference>
<evidence type="ECO:0000256" key="11">
    <source>
        <dbReference type="SAM" id="Phobius"/>
    </source>
</evidence>
<evidence type="ECO:0000259" key="13">
    <source>
        <dbReference type="PROSITE" id="PS50011"/>
    </source>
</evidence>
<keyword evidence="5 14" id="KW-0418">Kinase</keyword>
<evidence type="ECO:0000256" key="1">
    <source>
        <dbReference type="ARBA" id="ARBA00004167"/>
    </source>
</evidence>
<keyword evidence="8" id="KW-0829">Tyrosine-protein kinase</keyword>
<dbReference type="InterPro" id="IPR011009">
    <property type="entry name" value="Kinase-like_dom_sf"/>
</dbReference>
<reference evidence="15" key="1">
    <citation type="submission" date="2017-01" db="EMBL/GenBank/DDBJ databases">
        <title>Comparative genomics of anhydrobiosis in the tardigrade Hypsibius dujardini.</title>
        <authorList>
            <person name="Yoshida Y."/>
            <person name="Koutsovoulos G."/>
            <person name="Laetsch D."/>
            <person name="Stevens L."/>
            <person name="Kumar S."/>
            <person name="Horikawa D."/>
            <person name="Ishino K."/>
            <person name="Komine S."/>
            <person name="Tomita M."/>
            <person name="Blaxter M."/>
            <person name="Arakawa K."/>
        </authorList>
    </citation>
    <scope>NUCLEOTIDE SEQUENCE [LARGE SCALE GENOMIC DNA]</scope>
    <source>
        <strain evidence="15">Z151</strain>
    </source>
</reference>
<dbReference type="InterPro" id="IPR000719">
    <property type="entry name" value="Prot_kinase_dom"/>
</dbReference>
<feature type="transmembrane region" description="Helical" evidence="11">
    <location>
        <begin position="320"/>
        <end position="342"/>
    </location>
</feature>